<dbReference type="EMBL" id="VRMG01000004">
    <property type="protein sequence ID" value="TXN32064.1"/>
    <property type="molecule type" value="Genomic_DNA"/>
</dbReference>
<name>A0A5C8UU39_9MICO</name>
<feature type="transmembrane region" description="Helical" evidence="2">
    <location>
        <begin position="79"/>
        <end position="101"/>
    </location>
</feature>
<keyword evidence="2" id="KW-0472">Membrane</keyword>
<dbReference type="RefSeq" id="WP_147782313.1">
    <property type="nucleotide sequence ID" value="NZ_VRMG01000004.1"/>
</dbReference>
<keyword evidence="2" id="KW-0812">Transmembrane</keyword>
<proteinExistence type="predicted"/>
<evidence type="ECO:0000256" key="1">
    <source>
        <dbReference type="SAM" id="MobiDB-lite"/>
    </source>
</evidence>
<keyword evidence="2" id="KW-1133">Transmembrane helix</keyword>
<comment type="caution">
    <text evidence="3">The sequence shown here is derived from an EMBL/GenBank/DDBJ whole genome shotgun (WGS) entry which is preliminary data.</text>
</comment>
<evidence type="ECO:0000313" key="3">
    <source>
        <dbReference type="EMBL" id="TXN32064.1"/>
    </source>
</evidence>
<gene>
    <name evidence="3" type="ORF">FVP33_03840</name>
</gene>
<organism evidence="3 4">
    <name type="scientific">Lacisediminihabitans profunda</name>
    <dbReference type="NCBI Taxonomy" id="2594790"/>
    <lineage>
        <taxon>Bacteria</taxon>
        <taxon>Bacillati</taxon>
        <taxon>Actinomycetota</taxon>
        <taxon>Actinomycetes</taxon>
        <taxon>Micrococcales</taxon>
        <taxon>Microbacteriaceae</taxon>
        <taxon>Lacisediminihabitans</taxon>
    </lineage>
</organism>
<keyword evidence="4" id="KW-1185">Reference proteome</keyword>
<evidence type="ECO:0000313" key="4">
    <source>
        <dbReference type="Proteomes" id="UP000321379"/>
    </source>
</evidence>
<dbReference type="AlphaFoldDB" id="A0A5C8UU39"/>
<accession>A0A5C8UU39</accession>
<feature type="transmembrane region" description="Helical" evidence="2">
    <location>
        <begin position="51"/>
        <end position="72"/>
    </location>
</feature>
<dbReference type="InterPro" id="IPR019051">
    <property type="entry name" value="Trp_biosyn_TM_oprn/chp"/>
</dbReference>
<protein>
    <submittedName>
        <fullName evidence="3">Trp biosynthesis-associated membrane protein</fullName>
    </submittedName>
</protein>
<reference evidence="3 4" key="1">
    <citation type="submission" date="2019-08" db="EMBL/GenBank/DDBJ databases">
        <title>Bacterial whole genome sequence for Glaciihabitans sp. CHu50b-6-2.</title>
        <authorList>
            <person name="Jin L."/>
        </authorList>
    </citation>
    <scope>NUCLEOTIDE SEQUENCE [LARGE SCALE GENOMIC DNA]</scope>
    <source>
        <strain evidence="3 4">CHu50b-6-2</strain>
    </source>
</reference>
<dbReference type="Pfam" id="PF09534">
    <property type="entry name" value="Trp_oprn_chp"/>
    <property type="match status" value="1"/>
</dbReference>
<evidence type="ECO:0000256" key="2">
    <source>
        <dbReference type="SAM" id="Phobius"/>
    </source>
</evidence>
<sequence length="197" mass="19718">MTSGRRLKSIGLLGGLVVSGLTLLTWTGQWFSLRLGASGSGTTTLSVTGGVAAPGLIALALAGLALVAALAIAGPVFRIVLGVLQALLGFTVAFSSVVALADPVAASSTAVTAATGVSGTASVSRLVLSVTQTAWPWIAVIVGVATIGLGIFVLVSSRRWPGSSRRYQPVTFEPAEPGANAVSDWDTLSGGSDPTSR</sequence>
<feature type="transmembrane region" description="Helical" evidence="2">
    <location>
        <begin position="134"/>
        <end position="156"/>
    </location>
</feature>
<dbReference type="Proteomes" id="UP000321379">
    <property type="component" value="Unassembled WGS sequence"/>
</dbReference>
<feature type="region of interest" description="Disordered" evidence="1">
    <location>
        <begin position="175"/>
        <end position="197"/>
    </location>
</feature>
<feature type="transmembrane region" description="Helical" evidence="2">
    <location>
        <begin position="12"/>
        <end position="31"/>
    </location>
</feature>